<evidence type="ECO:0000256" key="5">
    <source>
        <dbReference type="ARBA" id="ARBA00022989"/>
    </source>
</evidence>
<dbReference type="Pfam" id="PF00005">
    <property type="entry name" value="ABC_tran"/>
    <property type="match status" value="1"/>
</dbReference>
<keyword evidence="6 7" id="KW-0472">Membrane</keyword>
<dbReference type="PANTHER" id="PTHR43394">
    <property type="entry name" value="ATP-DEPENDENT PERMEASE MDL1, MITOCHONDRIAL"/>
    <property type="match status" value="1"/>
</dbReference>
<feature type="domain" description="ABC transmembrane type-1" evidence="9">
    <location>
        <begin position="21"/>
        <end position="299"/>
    </location>
</feature>
<protein>
    <submittedName>
        <fullName evidence="10">ABC-type multidrug transport system fused ATPase/permease subunit</fullName>
    </submittedName>
</protein>
<feature type="transmembrane region" description="Helical" evidence="7">
    <location>
        <begin position="153"/>
        <end position="173"/>
    </location>
</feature>
<dbReference type="Gene3D" id="3.40.50.300">
    <property type="entry name" value="P-loop containing nucleotide triphosphate hydrolases"/>
    <property type="match status" value="1"/>
</dbReference>
<evidence type="ECO:0000313" key="10">
    <source>
        <dbReference type="EMBL" id="MBP2113360.1"/>
    </source>
</evidence>
<dbReference type="SUPFAM" id="SSF90123">
    <property type="entry name" value="ABC transporter transmembrane region"/>
    <property type="match status" value="1"/>
</dbReference>
<dbReference type="PANTHER" id="PTHR43394:SF1">
    <property type="entry name" value="ATP-BINDING CASSETTE SUB-FAMILY B MEMBER 10, MITOCHONDRIAL"/>
    <property type="match status" value="1"/>
</dbReference>
<evidence type="ECO:0000259" key="8">
    <source>
        <dbReference type="PROSITE" id="PS50893"/>
    </source>
</evidence>
<evidence type="ECO:0000256" key="1">
    <source>
        <dbReference type="ARBA" id="ARBA00004651"/>
    </source>
</evidence>
<dbReference type="PROSITE" id="PS50893">
    <property type="entry name" value="ABC_TRANSPORTER_2"/>
    <property type="match status" value="1"/>
</dbReference>
<evidence type="ECO:0000256" key="7">
    <source>
        <dbReference type="SAM" id="Phobius"/>
    </source>
</evidence>
<dbReference type="InterPro" id="IPR003593">
    <property type="entry name" value="AAA+_ATPase"/>
</dbReference>
<dbReference type="PROSITE" id="PS50929">
    <property type="entry name" value="ABC_TM1F"/>
    <property type="match status" value="1"/>
</dbReference>
<dbReference type="PROSITE" id="PS00211">
    <property type="entry name" value="ABC_TRANSPORTER_1"/>
    <property type="match status" value="1"/>
</dbReference>
<evidence type="ECO:0000313" key="11">
    <source>
        <dbReference type="Proteomes" id="UP000773462"/>
    </source>
</evidence>
<accession>A0ABS4NTH3</accession>
<comment type="subcellular location">
    <subcellularLocation>
        <location evidence="1">Cell membrane</location>
        <topology evidence="1">Multi-pass membrane protein</topology>
    </subcellularLocation>
</comment>
<keyword evidence="3" id="KW-0547">Nucleotide-binding</keyword>
<dbReference type="CDD" id="cd07346">
    <property type="entry name" value="ABC_6TM_exporters"/>
    <property type="match status" value="1"/>
</dbReference>
<feature type="transmembrane region" description="Helical" evidence="7">
    <location>
        <begin position="55"/>
        <end position="76"/>
    </location>
</feature>
<dbReference type="Proteomes" id="UP000773462">
    <property type="component" value="Unassembled WGS sequence"/>
</dbReference>
<evidence type="ECO:0000256" key="4">
    <source>
        <dbReference type="ARBA" id="ARBA00022840"/>
    </source>
</evidence>
<dbReference type="EMBL" id="JAGGLV010000011">
    <property type="protein sequence ID" value="MBP2113360.1"/>
    <property type="molecule type" value="Genomic_DNA"/>
</dbReference>
<comment type="caution">
    <text evidence="10">The sequence shown here is derived from an EMBL/GenBank/DDBJ whole genome shotgun (WGS) entry which is preliminary data.</text>
</comment>
<evidence type="ECO:0000256" key="2">
    <source>
        <dbReference type="ARBA" id="ARBA00022692"/>
    </source>
</evidence>
<dbReference type="RefSeq" id="WP_209875341.1">
    <property type="nucleotide sequence ID" value="NZ_JAGGLV010000011.1"/>
</dbReference>
<evidence type="ECO:0000256" key="3">
    <source>
        <dbReference type="ARBA" id="ARBA00022741"/>
    </source>
</evidence>
<proteinExistence type="predicted"/>
<organism evidence="10 11">
    <name type="scientific">Paenibacillus silagei</name>
    <dbReference type="NCBI Taxonomy" id="1670801"/>
    <lineage>
        <taxon>Bacteria</taxon>
        <taxon>Bacillati</taxon>
        <taxon>Bacillota</taxon>
        <taxon>Bacilli</taxon>
        <taxon>Bacillales</taxon>
        <taxon>Paenibacillaceae</taxon>
        <taxon>Paenibacillus</taxon>
    </lineage>
</organism>
<feature type="transmembrane region" description="Helical" evidence="7">
    <location>
        <begin position="246"/>
        <end position="267"/>
    </location>
</feature>
<keyword evidence="4" id="KW-0067">ATP-binding</keyword>
<reference evidence="10 11" key="1">
    <citation type="submission" date="2021-03" db="EMBL/GenBank/DDBJ databases">
        <title>Genomic Encyclopedia of Type Strains, Phase IV (KMG-IV): sequencing the most valuable type-strain genomes for metagenomic binning, comparative biology and taxonomic classification.</title>
        <authorList>
            <person name="Goeker M."/>
        </authorList>
    </citation>
    <scope>NUCLEOTIDE SEQUENCE [LARGE SCALE GENOMIC DNA]</scope>
    <source>
        <strain evidence="10 11">DSM 101953</strain>
    </source>
</reference>
<gene>
    <name evidence="10" type="ORF">J2Z70_003520</name>
</gene>
<dbReference type="InterPro" id="IPR036640">
    <property type="entry name" value="ABC1_TM_sf"/>
</dbReference>
<dbReference type="InterPro" id="IPR027417">
    <property type="entry name" value="P-loop_NTPase"/>
</dbReference>
<name>A0ABS4NTH3_9BACL</name>
<feature type="transmembrane region" description="Helical" evidence="7">
    <location>
        <begin position="127"/>
        <end position="147"/>
    </location>
</feature>
<evidence type="ECO:0000259" key="9">
    <source>
        <dbReference type="PROSITE" id="PS50929"/>
    </source>
</evidence>
<feature type="transmembrane region" description="Helical" evidence="7">
    <location>
        <begin position="273"/>
        <end position="291"/>
    </location>
</feature>
<feature type="domain" description="ABC transporter" evidence="8">
    <location>
        <begin position="335"/>
        <end position="569"/>
    </location>
</feature>
<dbReference type="Gene3D" id="1.20.1560.10">
    <property type="entry name" value="ABC transporter type 1, transmembrane domain"/>
    <property type="match status" value="1"/>
</dbReference>
<dbReference type="InterPro" id="IPR011527">
    <property type="entry name" value="ABC1_TM_dom"/>
</dbReference>
<keyword evidence="2 7" id="KW-0812">Transmembrane</keyword>
<sequence length="577" mass="65002">MTARRWVMTFIRMHKLVFVCGFLVTTVMTLVNLIYPFLGGRLINIAFYDQDLKAFLKLCLIYAGILLFNQFIVATLNNLISSQLMTGFVFDIRRALFRKILHQKGKDLSGMYSGDLISRMNRDAKDIMNLLFWSGLWGYSNLLHIVFAVGFMFYYHVLLGAFTVVLVPVVFMASRYFKQRALRVNRDLAAEQGRLSSYLFEIVANMREIKLLNAGRLVTHTYLRRTVSIHHKNVDNGRIEVSTERVNAFITLAAQLLLFIICARLIVKGQMQLGVFVAAASYFNMAVTYFSSINSKITDTWGQNVSLQRVAELLNEEEEDYREARLPTLITEGTIEFRNVSFGYTEERRVLDGFNLRVEGGSTVGIAGRSGAGKTTLGSLLCNLYPVDGGELLIDGRNVNEYNLHSLRSQVGVVHQETVLYDNTLRYNLSFTNNRDRDSLLLEALKRAALHELVQNLPDGLDTVLGTSGQELSGGQKQRLAIARILVKNPKILVFDEATSSLDSKNEALIRQMTGELAQDRTLIIIAHRLSTLRCCDRIAVLEGGRVTGYDTHDVLIRSNKTYIDLFSEQRAGGAAV</sequence>
<feature type="transmembrane region" description="Helical" evidence="7">
    <location>
        <begin position="16"/>
        <end position="35"/>
    </location>
</feature>
<dbReference type="InterPro" id="IPR017871">
    <property type="entry name" value="ABC_transporter-like_CS"/>
</dbReference>
<dbReference type="SMART" id="SM00382">
    <property type="entry name" value="AAA"/>
    <property type="match status" value="1"/>
</dbReference>
<keyword evidence="11" id="KW-1185">Reference proteome</keyword>
<evidence type="ECO:0000256" key="6">
    <source>
        <dbReference type="ARBA" id="ARBA00023136"/>
    </source>
</evidence>
<dbReference type="InterPro" id="IPR039421">
    <property type="entry name" value="Type_1_exporter"/>
</dbReference>
<dbReference type="SUPFAM" id="SSF52540">
    <property type="entry name" value="P-loop containing nucleoside triphosphate hydrolases"/>
    <property type="match status" value="1"/>
</dbReference>
<dbReference type="Pfam" id="PF00664">
    <property type="entry name" value="ABC_membrane"/>
    <property type="match status" value="1"/>
</dbReference>
<dbReference type="InterPro" id="IPR003439">
    <property type="entry name" value="ABC_transporter-like_ATP-bd"/>
</dbReference>
<keyword evidence="5 7" id="KW-1133">Transmembrane helix</keyword>